<feature type="signal peptide" evidence="1">
    <location>
        <begin position="1"/>
        <end position="20"/>
    </location>
</feature>
<proteinExistence type="predicted"/>
<dbReference type="Gene3D" id="3.20.20.80">
    <property type="entry name" value="Glycosidases"/>
    <property type="match status" value="1"/>
</dbReference>
<dbReference type="RefSeq" id="WP_188164346.1">
    <property type="nucleotide sequence ID" value="NZ_JACVVX010000002.1"/>
</dbReference>
<evidence type="ECO:0000313" key="3">
    <source>
        <dbReference type="Proteomes" id="UP000643405"/>
    </source>
</evidence>
<organism evidence="2 3">
    <name type="scientific">Oryzicola mucosus</name>
    <dbReference type="NCBI Taxonomy" id="2767425"/>
    <lineage>
        <taxon>Bacteria</taxon>
        <taxon>Pseudomonadati</taxon>
        <taxon>Pseudomonadota</taxon>
        <taxon>Alphaproteobacteria</taxon>
        <taxon>Hyphomicrobiales</taxon>
        <taxon>Phyllobacteriaceae</taxon>
        <taxon>Oryzicola</taxon>
    </lineage>
</organism>
<dbReference type="InterPro" id="IPR017853">
    <property type="entry name" value="GH"/>
</dbReference>
<sequence length="718" mass="79095">MKAAATAALLLSLLPGIAGAQEWLPVREVSLEVAPGSPLDFSAFLPNPSIAETGSIVTTPDGRLSFQATPDKPERLLCASLAWSPASGGFPDHDTADRYAKQLAMHGYNIARFHFADAALMADRARDFDFDPEVLDRFHYLLAALKRNGIYWIMDGLSSWRGAYGGYEDRWDPSSDIKLKLHLDPATFEHWKMLQERILGSVNPYTKKRVIEDEALALVVLANENGIEFDSIVRERGHPHYDEALRAPFNAWLKGKYQTTRALAEAWPDLKSGERIENGSVELPPDRYNDSPRIRDLQAFFVEVETKTAEEMSSFLRGLGYRGEISTYNNWPTIQTGLSRQNLQAVTMNTYQDWVGSYMPGAKLEQASSIADGANYMRMIAAARWIGRPFIVTEYDHLFWSRYRYEAGLVMPSYAALQGWDVLCRHGHGPIVLAYGEPFPHKRQMLPYAIALDPIARASETIAALTYRRGDVKTASMQIPFAVSGTEDLTEDAQAREPENLTALALVTGIGLQAQAKMDGKIFVGQPRQSNSFGAVFNALRETGVVTAQNGTDAEAGRFESATGEILLDERAGQLRLSTALTEGAAFSTLRDPLELGALTIAQADGNAMVAVSVLDDAASIAESKKLLLVFATDARNTGMRFRDRDEKIIENFGTLPVLIRKGSVDIQLKGMEGPWRISPVGLDGKVHKPIAEGSDELAAEISNDTPSGPTTFFLIER</sequence>
<evidence type="ECO:0000256" key="1">
    <source>
        <dbReference type="SAM" id="SignalP"/>
    </source>
</evidence>
<gene>
    <name evidence="2" type="ORF">ICI42_09755</name>
</gene>
<dbReference type="EMBL" id="JACVVX010000002">
    <property type="protein sequence ID" value="MBD0414939.1"/>
    <property type="molecule type" value="Genomic_DNA"/>
</dbReference>
<dbReference type="AlphaFoldDB" id="A0A8J6TYL8"/>
<accession>A0A8J6TYL8</accession>
<protein>
    <submittedName>
        <fullName evidence="2">Glycoside hydrolase</fullName>
    </submittedName>
</protein>
<evidence type="ECO:0000313" key="2">
    <source>
        <dbReference type="EMBL" id="MBD0414939.1"/>
    </source>
</evidence>
<comment type="caution">
    <text evidence="2">The sequence shown here is derived from an EMBL/GenBank/DDBJ whole genome shotgun (WGS) entry which is preliminary data.</text>
</comment>
<name>A0A8J6TYL8_9HYPH</name>
<dbReference type="SUPFAM" id="SSF51445">
    <property type="entry name" value="(Trans)glycosidases"/>
    <property type="match status" value="1"/>
</dbReference>
<feature type="chain" id="PRO_5035302367" evidence="1">
    <location>
        <begin position="21"/>
        <end position="718"/>
    </location>
</feature>
<dbReference type="Proteomes" id="UP000643405">
    <property type="component" value="Unassembled WGS sequence"/>
</dbReference>
<keyword evidence="3" id="KW-1185">Reference proteome</keyword>
<reference evidence="2" key="1">
    <citation type="submission" date="2020-09" db="EMBL/GenBank/DDBJ databases">
        <title>Genome seq and assembly of Tianweitania sp.</title>
        <authorList>
            <person name="Chhetri G."/>
        </authorList>
    </citation>
    <scope>NUCLEOTIDE SEQUENCE</scope>
    <source>
        <strain evidence="2">Rool2</strain>
    </source>
</reference>
<keyword evidence="2" id="KW-0378">Hydrolase</keyword>
<keyword evidence="1" id="KW-0732">Signal</keyword>
<dbReference type="GO" id="GO:0016787">
    <property type="term" value="F:hydrolase activity"/>
    <property type="evidence" value="ECO:0007669"/>
    <property type="project" value="UniProtKB-KW"/>
</dbReference>